<evidence type="ECO:0000256" key="2">
    <source>
        <dbReference type="ARBA" id="ARBA00004123"/>
    </source>
</evidence>
<evidence type="ECO:0000256" key="3">
    <source>
        <dbReference type="ARBA" id="ARBA00023242"/>
    </source>
</evidence>
<evidence type="ECO:0000256" key="5">
    <source>
        <dbReference type="ARBA" id="ARBA00055615"/>
    </source>
</evidence>
<dbReference type="OrthoDB" id="442970at2759"/>
<dbReference type="InterPro" id="IPR044666">
    <property type="entry name" value="Cyclophilin_A-like"/>
</dbReference>
<evidence type="ECO:0000256" key="4">
    <source>
        <dbReference type="ARBA" id="ARBA00038509"/>
    </source>
</evidence>
<feature type="compositionally biased region" description="Basic and acidic residues" evidence="10">
    <location>
        <begin position="526"/>
        <end position="536"/>
    </location>
</feature>
<dbReference type="InterPro" id="IPR020892">
    <property type="entry name" value="Cyclophilin-type_PPIase_CS"/>
</dbReference>
<gene>
    <name evidence="12" type="ORF">M427DRAFT_57248</name>
</gene>
<comment type="subcellular location">
    <subcellularLocation>
        <location evidence="2">Nucleus</location>
    </subcellularLocation>
</comment>
<dbReference type="InterPro" id="IPR002130">
    <property type="entry name" value="Cyclophilin-type_PPIase_dom"/>
</dbReference>
<comment type="catalytic activity">
    <reaction evidence="1">
        <text>[protein]-peptidylproline (omega=180) = [protein]-peptidylproline (omega=0)</text>
        <dbReference type="Rhea" id="RHEA:16237"/>
        <dbReference type="Rhea" id="RHEA-COMP:10747"/>
        <dbReference type="Rhea" id="RHEA-COMP:10748"/>
        <dbReference type="ChEBI" id="CHEBI:83833"/>
        <dbReference type="ChEBI" id="CHEBI:83834"/>
        <dbReference type="EC" id="5.2.1.8"/>
    </reaction>
</comment>
<dbReference type="PRINTS" id="PR00153">
    <property type="entry name" value="CSAPPISMRASE"/>
</dbReference>
<organism evidence="12 13">
    <name type="scientific">Gonapodya prolifera (strain JEL478)</name>
    <name type="common">Monoblepharis prolifera</name>
    <dbReference type="NCBI Taxonomy" id="1344416"/>
    <lineage>
        <taxon>Eukaryota</taxon>
        <taxon>Fungi</taxon>
        <taxon>Fungi incertae sedis</taxon>
        <taxon>Chytridiomycota</taxon>
        <taxon>Chytridiomycota incertae sedis</taxon>
        <taxon>Monoblepharidomycetes</taxon>
        <taxon>Monoblepharidales</taxon>
        <taxon>Gonapodyaceae</taxon>
        <taxon>Gonapodya</taxon>
    </lineage>
</organism>
<feature type="region of interest" description="Disordered" evidence="10">
    <location>
        <begin position="520"/>
        <end position="574"/>
    </location>
</feature>
<dbReference type="Proteomes" id="UP000070544">
    <property type="component" value="Unassembled WGS sequence"/>
</dbReference>
<dbReference type="SUPFAM" id="SSF50891">
    <property type="entry name" value="Cyclophilin-like"/>
    <property type="match status" value="1"/>
</dbReference>
<dbReference type="GO" id="GO:0006457">
    <property type="term" value="P:protein folding"/>
    <property type="evidence" value="ECO:0007669"/>
    <property type="project" value="InterPro"/>
</dbReference>
<keyword evidence="3" id="KW-0539">Nucleus</keyword>
<evidence type="ECO:0000256" key="9">
    <source>
        <dbReference type="ARBA" id="ARBA00083804"/>
    </source>
</evidence>
<comment type="similarity">
    <text evidence="4">Belongs to the cyclophilin-type PPIase family. CWC27 subfamily.</text>
</comment>
<protein>
    <recommendedName>
        <fullName evidence="7">Peptidyl-prolyl isomerase CWC27</fullName>
    </recommendedName>
    <alternativeName>
        <fullName evidence="6">Peptidyl-prolyl isomerase cwc27</fullName>
    </alternativeName>
    <alternativeName>
        <fullName evidence="8 9">Rotamase CWC27</fullName>
    </alternativeName>
</protein>
<dbReference type="EMBL" id="KQ965766">
    <property type="protein sequence ID" value="KXS14846.1"/>
    <property type="molecule type" value="Genomic_DNA"/>
</dbReference>
<evidence type="ECO:0000256" key="1">
    <source>
        <dbReference type="ARBA" id="ARBA00000971"/>
    </source>
</evidence>
<evidence type="ECO:0000313" key="12">
    <source>
        <dbReference type="EMBL" id="KXS14846.1"/>
    </source>
</evidence>
<dbReference type="PANTHER" id="PTHR45625:SF6">
    <property type="entry name" value="SPLICEOSOME-ASSOCIATED PROTEIN CWC27 HOMOLOG"/>
    <property type="match status" value="1"/>
</dbReference>
<evidence type="ECO:0000313" key="13">
    <source>
        <dbReference type="Proteomes" id="UP000070544"/>
    </source>
</evidence>
<dbReference type="Gene3D" id="2.40.100.10">
    <property type="entry name" value="Cyclophilin-like"/>
    <property type="match status" value="1"/>
</dbReference>
<dbReference type="PROSITE" id="PS50072">
    <property type="entry name" value="CSA_PPIASE_2"/>
    <property type="match status" value="1"/>
</dbReference>
<accession>A0A139ADE4</accession>
<dbReference type="GO" id="GO:0071013">
    <property type="term" value="C:catalytic step 2 spliceosome"/>
    <property type="evidence" value="ECO:0007669"/>
    <property type="project" value="TreeGrafter"/>
</dbReference>
<dbReference type="AlphaFoldDB" id="A0A139ADE4"/>
<feature type="compositionally biased region" description="Acidic residues" evidence="10">
    <location>
        <begin position="216"/>
        <end position="225"/>
    </location>
</feature>
<feature type="compositionally biased region" description="Polar residues" evidence="10">
    <location>
        <begin position="337"/>
        <end position="347"/>
    </location>
</feature>
<evidence type="ECO:0000256" key="7">
    <source>
        <dbReference type="ARBA" id="ARBA00071024"/>
    </source>
</evidence>
<keyword evidence="13" id="KW-1185">Reference proteome</keyword>
<evidence type="ECO:0000256" key="6">
    <source>
        <dbReference type="ARBA" id="ARBA00067721"/>
    </source>
</evidence>
<evidence type="ECO:0000256" key="10">
    <source>
        <dbReference type="SAM" id="MobiDB-lite"/>
    </source>
</evidence>
<feature type="region of interest" description="Disordered" evidence="10">
    <location>
        <begin position="399"/>
        <end position="422"/>
    </location>
</feature>
<dbReference type="PROSITE" id="PS00170">
    <property type="entry name" value="CSA_PPIASE_1"/>
    <property type="match status" value="1"/>
</dbReference>
<dbReference type="Pfam" id="PF00160">
    <property type="entry name" value="Pro_isomerase"/>
    <property type="match status" value="1"/>
</dbReference>
<feature type="region of interest" description="Disordered" evidence="10">
    <location>
        <begin position="256"/>
        <end position="367"/>
    </location>
</feature>
<dbReference type="FunFam" id="2.40.100.10:FF:000007">
    <property type="entry name" value="Peptidyl-prolyl cis-trans isomerase CWC27 homolog"/>
    <property type="match status" value="1"/>
</dbReference>
<evidence type="ECO:0000259" key="11">
    <source>
        <dbReference type="PROSITE" id="PS50072"/>
    </source>
</evidence>
<evidence type="ECO:0000256" key="8">
    <source>
        <dbReference type="ARBA" id="ARBA00082698"/>
    </source>
</evidence>
<feature type="compositionally biased region" description="Basic and acidic residues" evidence="10">
    <location>
        <begin position="403"/>
        <end position="422"/>
    </location>
</feature>
<comment type="function">
    <text evidence="5">PPIases accelerate the folding of proteins. It catalyzes the cis-trans isomerization of proline imidic peptide bonds in oligopeptides. Involved in pre-mRNA splicing.</text>
</comment>
<reference evidence="12 13" key="1">
    <citation type="journal article" date="2015" name="Genome Biol. Evol.">
        <title>Phylogenomic analyses indicate that early fungi evolved digesting cell walls of algal ancestors of land plants.</title>
        <authorList>
            <person name="Chang Y."/>
            <person name="Wang S."/>
            <person name="Sekimoto S."/>
            <person name="Aerts A.L."/>
            <person name="Choi C."/>
            <person name="Clum A."/>
            <person name="LaButti K.M."/>
            <person name="Lindquist E.A."/>
            <person name="Yee Ngan C."/>
            <person name="Ohm R.A."/>
            <person name="Salamov A.A."/>
            <person name="Grigoriev I.V."/>
            <person name="Spatafora J.W."/>
            <person name="Berbee M.L."/>
        </authorList>
    </citation>
    <scope>NUCLEOTIDE SEQUENCE [LARGE SCALE GENOMIC DNA]</scope>
    <source>
        <strain evidence="12 13">JEL478</strain>
    </source>
</reference>
<feature type="region of interest" description="Disordered" evidence="10">
    <location>
        <begin position="211"/>
        <end position="233"/>
    </location>
</feature>
<sequence>MSYAYVTEPATNAKIMMHTTMGDLEIELWGKECPKTTRNFIQLSLEGYYDGTIFHRLVAGFIIQGGDPTGTGDGGESIYDTRGDHAFPDEFHQRLRFNRRGLLAMASAEPGENKSQFFFTLDRADELQKRYTLFGKVVGDTLFNLMKMGELEVDPHTDRPLYPPKVLSVDVLNNPFDDIIPRVLPRRVDLSEKKETVATKPFVKGKKNKALLSFGGDDEDGDTEEPNGTKKVKITAAHELLGDTDSRLSNRSAAEDLNLSGPERGKGQSDNQPTVRAAVRELPKRKRDVSSDDDDDSDDDSHSAVGRNRVADLLGKTADRAAMNAEIAQIAKKLTRRSPSPASSQNHKSQKTRDLDNDSPYANLLHKSTYVRRSRKVSKEEKVRREAELISRMNEFATVLQEQESHGKPKKPEPEPVAERDEDKPRCALHNVAGCLSCIDTFDLIVDDAAGLLCGVDEGADGGKWWETELVFPKEAGTKDLFRPEDYDVIDPRESLATRLSATGSKGVAVGVGVVAGLDTIRPGGRRGDRQSDRSSRGRGGGGAQSRYRAPNHSAMNGHLGARDEWGRSQTSGR</sequence>
<proteinExistence type="inferred from homology"/>
<feature type="domain" description="PPIase cyclophilin-type" evidence="11">
    <location>
        <begin position="18"/>
        <end position="171"/>
    </location>
</feature>
<name>A0A139ADE4_GONPJ</name>
<dbReference type="STRING" id="1344416.A0A139ADE4"/>
<dbReference type="GO" id="GO:0003755">
    <property type="term" value="F:peptidyl-prolyl cis-trans isomerase activity"/>
    <property type="evidence" value="ECO:0007669"/>
    <property type="project" value="UniProtKB-EC"/>
</dbReference>
<dbReference type="PANTHER" id="PTHR45625">
    <property type="entry name" value="PEPTIDYL-PROLYL CIS-TRANS ISOMERASE-RELATED"/>
    <property type="match status" value="1"/>
</dbReference>
<dbReference type="InterPro" id="IPR029000">
    <property type="entry name" value="Cyclophilin-like_dom_sf"/>
</dbReference>